<evidence type="ECO:0000313" key="2">
    <source>
        <dbReference type="EMBL" id="QBP42039.1"/>
    </source>
</evidence>
<keyword evidence="3" id="KW-1185">Reference proteome</keyword>
<dbReference type="RefSeq" id="WP_134210608.1">
    <property type="nucleotide sequence ID" value="NZ_CP038015.1"/>
</dbReference>
<accession>A0A4P7A0V3</accession>
<feature type="transmembrane region" description="Helical" evidence="1">
    <location>
        <begin position="63"/>
        <end position="80"/>
    </location>
</feature>
<evidence type="ECO:0000256" key="1">
    <source>
        <dbReference type="SAM" id="Phobius"/>
    </source>
</evidence>
<dbReference type="AlphaFoldDB" id="A0A4P7A0V3"/>
<protein>
    <submittedName>
        <fullName evidence="2">DUF4181 domain-containing protein</fullName>
    </submittedName>
</protein>
<feature type="transmembrane region" description="Helical" evidence="1">
    <location>
        <begin position="119"/>
        <end position="138"/>
    </location>
</feature>
<organism evidence="2 3">
    <name type="scientific">Paenisporosarcina antarctica</name>
    <dbReference type="NCBI Taxonomy" id="417367"/>
    <lineage>
        <taxon>Bacteria</taxon>
        <taxon>Bacillati</taxon>
        <taxon>Bacillota</taxon>
        <taxon>Bacilli</taxon>
        <taxon>Bacillales</taxon>
        <taxon>Caryophanaceae</taxon>
        <taxon>Paenisporosarcina</taxon>
    </lineage>
</organism>
<proteinExistence type="predicted"/>
<evidence type="ECO:0000313" key="3">
    <source>
        <dbReference type="Proteomes" id="UP000294292"/>
    </source>
</evidence>
<dbReference type="Pfam" id="PF13789">
    <property type="entry name" value="DUF4181"/>
    <property type="match status" value="1"/>
</dbReference>
<keyword evidence="1" id="KW-0472">Membrane</keyword>
<dbReference type="Proteomes" id="UP000294292">
    <property type="component" value="Chromosome"/>
</dbReference>
<name>A0A4P7A0V3_9BACL</name>
<keyword evidence="1" id="KW-0812">Transmembrane</keyword>
<reference evidence="2 3" key="1">
    <citation type="submission" date="2019-03" db="EMBL/GenBank/DDBJ databases">
        <title>Complete genome sequence of Paenisporosarcina antarctica CGMCC 1.6503T.</title>
        <authorList>
            <person name="Rong J.-C."/>
            <person name="Chi N.-Y."/>
            <person name="Zhang Q.-F."/>
        </authorList>
    </citation>
    <scope>NUCLEOTIDE SEQUENCE [LARGE SCALE GENOMIC DNA]</scope>
    <source>
        <strain evidence="2 3">CGMCC 1.6503</strain>
    </source>
</reference>
<feature type="transmembrane region" description="Helical" evidence="1">
    <location>
        <begin position="86"/>
        <end position="107"/>
    </location>
</feature>
<dbReference type="InterPro" id="IPR025441">
    <property type="entry name" value="DUF4181"/>
</dbReference>
<keyword evidence="1" id="KW-1133">Transmembrane helix</keyword>
<dbReference type="KEGG" id="panc:E2636_13170"/>
<dbReference type="OrthoDB" id="2428213at2"/>
<dbReference type="EMBL" id="CP038015">
    <property type="protein sequence ID" value="QBP42039.1"/>
    <property type="molecule type" value="Genomic_DNA"/>
</dbReference>
<sequence>MYGFDSTFWLKLLHLLLILTVYFVLMISFNAIMRRWLGVEKRKAFSHNHVNDKHKKIDWSIRWFFIAMMVIGGFINVTRIPREPYLLLQPWFLLVVLIFVTETVRAVMEKGYAKNPNAYVFTVYQLIFTLILLILLYTTDFFGIL</sequence>
<feature type="transmembrane region" description="Helical" evidence="1">
    <location>
        <begin position="12"/>
        <end position="33"/>
    </location>
</feature>
<gene>
    <name evidence="2" type="ORF">E2636_13170</name>
</gene>